<dbReference type="AlphaFoldDB" id="A0A9W7ZVI1"/>
<feature type="compositionally biased region" description="Low complexity" evidence="1">
    <location>
        <begin position="15"/>
        <end position="28"/>
    </location>
</feature>
<feature type="region of interest" description="Disordered" evidence="1">
    <location>
        <begin position="275"/>
        <end position="308"/>
    </location>
</feature>
<feature type="compositionally biased region" description="Polar residues" evidence="1">
    <location>
        <begin position="1036"/>
        <end position="1045"/>
    </location>
</feature>
<feature type="region of interest" description="Disordered" evidence="1">
    <location>
        <begin position="204"/>
        <end position="260"/>
    </location>
</feature>
<sequence>MAASSTFGSEISGSQQNQHQHQHLQNKNIGNSGDGSIIVPSRRPRRGRRSSIHGIDLVSEFDPNATNTSNQSQQQINTISPPPPPQMSTSASASSGTVRSYRTLRYNNNSNNRNAEPNSGMLVVRIIEIQQRGGNVPKTKPGGASSQFIRCSAMVGEDQVVNLKAQPIQNLGNKTWSAMYDDTLVFDVKRSCTFKLSVYSETLPTGSGSGSGIGKPKYSNNGNNVGLGLLNSQVSGPKNKQQLQEQQHRPRSRIFSLLDTLKPKSLRSRASTLFSSKHHHTNNNNNHNNNSSSNSDLVNSTQQQQKRVAGMFTQEQAQKLFPIAETNPINNNTSDINTNRYDSCSTTSNEYVAGISITTSDGNHLTQEFLIQHHDNSQKSKPLPTENQQKDNGVNTSSGGEIRSRRRLLLLHKSTQSNGFNKASPRWSTFEPGPNGGGSSSSSSSSPYPPGLSLPLNNVPSPLSPHSSSNTGNNKSWLTNGGGGGYRGSGFFDNIKLRTRNRAFSTAVDNNGFGGGVHSAATEAVVGDSQIPIGEMYLDLKVERKPKRRVRYTLPAFTEKQLMLRGGNNAELLVVLEYGIIVCENTNNNNDNGGGLQLGVDHSSSSAATAATIHKSISPKKSSTSLTMLLLQKKKWEQELAEDKKILAQSFVNIFTRAGRVSIWKRYWVVLTSESISLYSHPHDFDIEKYQNKDRADSKNDEVDAMLLGRISLLNFENASQVYNSTTDLISIGPTGIELCFLESAMSERHRRQSAVPRNKQQQVLTSGGGSGVAKGFGFNQLRTGRISKLPERYQGFARNHHHHHHHRGNNSSLVGGSNTNSNNFKSSTTTAATTNTNNEPSQWQCRVYLLMDTLSDRDRWLDILNSTIKPRTQRARQRAATQYQQQEQERQQQQRSNSIGIMTGGGSSSIMVKRNRAVTQVYQNSASVPKPPIPLSITNSLSTTVTPTATNAAQKRLTSLFLNPAVESNNSNDDTMVEDANENVIINPITNPVPSESSSTATKTSVLRNCGSQASIPIHSRKSIGFSRDEFGKPSSPSCVSTDINKSKDHNNSESTIITPPNLSSRVNTKRRGRKTTTTTTRRRPRRSMSVSDFETISAKYYSGNGQIQPTPMKPKLITIDPTTNTSSSSGGGGGGFIERSSSLSPGSSNFISEPTVITSSTTGTFGPKSKNSGINSSSSSSSSSDDDDEDDEDAAIVKIIGQSKQKRTGIVNHRFLFVWHQTDL</sequence>
<comment type="caution">
    <text evidence="3">The sequence shown here is derived from an EMBL/GenBank/DDBJ whole genome shotgun (WGS) entry which is preliminary data.</text>
</comment>
<feature type="region of interest" description="Disordered" evidence="1">
    <location>
        <begin position="376"/>
        <end position="403"/>
    </location>
</feature>
<feature type="compositionally biased region" description="Polar residues" evidence="1">
    <location>
        <begin position="385"/>
        <end position="399"/>
    </location>
</feature>
<feature type="region of interest" description="Disordered" evidence="1">
    <location>
        <begin position="1"/>
        <end position="97"/>
    </location>
</feature>
<feature type="compositionally biased region" description="Polar residues" evidence="1">
    <location>
        <begin position="1054"/>
        <end position="1068"/>
    </location>
</feature>
<organism evidence="3 4">
    <name type="scientific">Mycoemilia scoparia</name>
    <dbReference type="NCBI Taxonomy" id="417184"/>
    <lineage>
        <taxon>Eukaryota</taxon>
        <taxon>Fungi</taxon>
        <taxon>Fungi incertae sedis</taxon>
        <taxon>Zoopagomycota</taxon>
        <taxon>Kickxellomycotina</taxon>
        <taxon>Kickxellomycetes</taxon>
        <taxon>Kickxellales</taxon>
        <taxon>Kickxellaceae</taxon>
        <taxon>Mycoemilia</taxon>
    </lineage>
</organism>
<feature type="region of interest" description="Disordered" evidence="1">
    <location>
        <begin position="751"/>
        <end position="770"/>
    </location>
</feature>
<protein>
    <recommendedName>
        <fullName evidence="2">PH domain-containing protein</fullName>
    </recommendedName>
</protein>
<feature type="compositionally biased region" description="Low complexity" evidence="1">
    <location>
        <begin position="818"/>
        <end position="839"/>
    </location>
</feature>
<dbReference type="Proteomes" id="UP001150538">
    <property type="component" value="Unassembled WGS sequence"/>
</dbReference>
<gene>
    <name evidence="3" type="ORF">H4219_005588</name>
</gene>
<dbReference type="InterPro" id="IPR011993">
    <property type="entry name" value="PH-like_dom_sf"/>
</dbReference>
<dbReference type="EMBL" id="JANBPU010000341">
    <property type="protein sequence ID" value="KAJ1912481.1"/>
    <property type="molecule type" value="Genomic_DNA"/>
</dbReference>
<feature type="region of interest" description="Disordered" evidence="1">
    <location>
        <begin position="1027"/>
        <end position="1197"/>
    </location>
</feature>
<dbReference type="OrthoDB" id="2119658at2759"/>
<feature type="region of interest" description="Disordered" evidence="1">
    <location>
        <begin position="415"/>
        <end position="481"/>
    </location>
</feature>
<evidence type="ECO:0000256" key="1">
    <source>
        <dbReference type="SAM" id="MobiDB-lite"/>
    </source>
</evidence>
<feature type="compositionally biased region" description="Polar residues" evidence="1">
    <location>
        <begin position="232"/>
        <end position="245"/>
    </location>
</feature>
<dbReference type="InterPro" id="IPR001849">
    <property type="entry name" value="PH_domain"/>
</dbReference>
<feature type="compositionally biased region" description="Basic residues" evidence="1">
    <location>
        <begin position="1069"/>
        <end position="1088"/>
    </location>
</feature>
<accession>A0A9W7ZVI1</accession>
<proteinExistence type="predicted"/>
<evidence type="ECO:0000313" key="3">
    <source>
        <dbReference type="EMBL" id="KAJ1912481.1"/>
    </source>
</evidence>
<keyword evidence="4" id="KW-1185">Reference proteome</keyword>
<evidence type="ECO:0000259" key="2">
    <source>
        <dbReference type="SMART" id="SM00233"/>
    </source>
</evidence>
<feature type="compositionally biased region" description="Acidic residues" evidence="1">
    <location>
        <begin position="1186"/>
        <end position="1196"/>
    </location>
</feature>
<feature type="compositionally biased region" description="Low complexity" evidence="1">
    <location>
        <begin position="87"/>
        <end position="97"/>
    </location>
</feature>
<reference evidence="3" key="1">
    <citation type="submission" date="2022-07" db="EMBL/GenBank/DDBJ databases">
        <title>Phylogenomic reconstructions and comparative analyses of Kickxellomycotina fungi.</title>
        <authorList>
            <person name="Reynolds N.K."/>
            <person name="Stajich J.E."/>
            <person name="Barry K."/>
            <person name="Grigoriev I.V."/>
            <person name="Crous P."/>
            <person name="Smith M.E."/>
        </authorList>
    </citation>
    <scope>NUCLEOTIDE SEQUENCE</scope>
    <source>
        <strain evidence="3">NBRC 100468</strain>
    </source>
</reference>
<evidence type="ECO:0000313" key="4">
    <source>
        <dbReference type="Proteomes" id="UP001150538"/>
    </source>
</evidence>
<feature type="compositionally biased region" description="Low complexity" evidence="1">
    <location>
        <begin position="453"/>
        <end position="470"/>
    </location>
</feature>
<dbReference type="Gene3D" id="2.30.29.30">
    <property type="entry name" value="Pleckstrin-homology domain (PH domain)/Phosphotyrosine-binding domain (PTB)"/>
    <property type="match status" value="1"/>
</dbReference>
<feature type="compositionally biased region" description="Polar residues" evidence="1">
    <location>
        <begin position="1"/>
        <end position="14"/>
    </location>
</feature>
<feature type="compositionally biased region" description="Basic residues" evidence="1">
    <location>
        <begin position="42"/>
        <end position="51"/>
    </location>
</feature>
<feature type="compositionally biased region" description="Low complexity" evidence="1">
    <location>
        <begin position="63"/>
        <end position="79"/>
    </location>
</feature>
<feature type="compositionally biased region" description="Low complexity" evidence="1">
    <location>
        <begin position="282"/>
        <end position="295"/>
    </location>
</feature>
<feature type="compositionally biased region" description="Low complexity" evidence="1">
    <location>
        <begin position="220"/>
        <end position="231"/>
    </location>
</feature>
<dbReference type="SMART" id="SM00233">
    <property type="entry name" value="PH"/>
    <property type="match status" value="1"/>
</dbReference>
<feature type="compositionally biased region" description="Polar residues" evidence="1">
    <location>
        <begin position="1141"/>
        <end position="1177"/>
    </location>
</feature>
<feature type="region of interest" description="Disordered" evidence="1">
    <location>
        <begin position="800"/>
        <end position="839"/>
    </location>
</feature>
<feature type="domain" description="PH" evidence="2">
    <location>
        <begin position="646"/>
        <end position="872"/>
    </location>
</feature>
<name>A0A9W7ZVI1_9FUNG</name>
<feature type="compositionally biased region" description="Polar residues" evidence="1">
    <location>
        <begin position="296"/>
        <end position="306"/>
    </location>
</feature>
<feature type="compositionally biased region" description="Basic residues" evidence="1">
    <location>
        <begin position="800"/>
        <end position="809"/>
    </location>
</feature>
<feature type="region of interest" description="Disordered" evidence="1">
    <location>
        <begin position="872"/>
        <end position="909"/>
    </location>
</feature>